<organism evidence="2">
    <name type="scientific">marine sediment metagenome</name>
    <dbReference type="NCBI Taxonomy" id="412755"/>
    <lineage>
        <taxon>unclassified sequences</taxon>
        <taxon>metagenomes</taxon>
        <taxon>ecological metagenomes</taxon>
    </lineage>
</organism>
<evidence type="ECO:0000313" key="2">
    <source>
        <dbReference type="EMBL" id="GAH16898.1"/>
    </source>
</evidence>
<dbReference type="InterPro" id="IPR033411">
    <property type="entry name" value="Ribonuclease_PIN"/>
</dbReference>
<dbReference type="Gene3D" id="3.40.50.1010">
    <property type="entry name" value="5'-nuclease"/>
    <property type="match status" value="1"/>
</dbReference>
<reference evidence="2" key="1">
    <citation type="journal article" date="2014" name="Front. Microbiol.">
        <title>High frequency of phylogenetically diverse reductive dehalogenase-homologous genes in deep subseafloor sedimentary metagenomes.</title>
        <authorList>
            <person name="Kawai M."/>
            <person name="Futagami T."/>
            <person name="Toyoda A."/>
            <person name="Takaki Y."/>
            <person name="Nishi S."/>
            <person name="Hori S."/>
            <person name="Arai W."/>
            <person name="Tsubouchi T."/>
            <person name="Morono Y."/>
            <person name="Uchiyama I."/>
            <person name="Ito T."/>
            <person name="Fujiyama A."/>
            <person name="Inagaki F."/>
            <person name="Takami H."/>
        </authorList>
    </citation>
    <scope>NUCLEOTIDE SEQUENCE</scope>
    <source>
        <strain evidence="2">Expedition CK06-06</strain>
    </source>
</reference>
<accession>X1F7X9</accession>
<feature type="domain" description="Ribonuclease PIN" evidence="1">
    <location>
        <begin position="12"/>
        <end position="60"/>
    </location>
</feature>
<sequence>INRNRNILFRIELAIETGKLVVKRSQDKYSNIVEEKSKSTGTTKVLSKNDINLIGLVLELMDTYPEDIILYTNDYSMENLCTMLKIRFRPLYKKGIEEKMYFEVYCPYCKTLYKPEDLGKKCERCGLQLKKRLLQKEKI</sequence>
<proteinExistence type="predicted"/>
<feature type="non-terminal residue" evidence="2">
    <location>
        <position position="1"/>
    </location>
</feature>
<comment type="caution">
    <text evidence="2">The sequence shown here is derived from an EMBL/GenBank/DDBJ whole genome shotgun (WGS) entry which is preliminary data.</text>
</comment>
<dbReference type="Pfam" id="PF17146">
    <property type="entry name" value="PIN_6"/>
    <property type="match status" value="1"/>
</dbReference>
<dbReference type="EMBL" id="BART01035729">
    <property type="protein sequence ID" value="GAH16898.1"/>
    <property type="molecule type" value="Genomic_DNA"/>
</dbReference>
<dbReference type="AlphaFoldDB" id="X1F7X9"/>
<name>X1F7X9_9ZZZZ</name>
<evidence type="ECO:0000259" key="1">
    <source>
        <dbReference type="Pfam" id="PF17146"/>
    </source>
</evidence>
<protein>
    <recommendedName>
        <fullName evidence="1">Ribonuclease PIN domain-containing protein</fullName>
    </recommendedName>
</protein>
<gene>
    <name evidence="2" type="ORF">S01H4_60549</name>
</gene>